<dbReference type="AlphaFoldDB" id="A0A8J7UIK2"/>
<keyword evidence="3" id="KW-0560">Oxidoreductase</keyword>
<dbReference type="Proteomes" id="UP000666240">
    <property type="component" value="Unassembled WGS sequence"/>
</dbReference>
<reference evidence="5" key="1">
    <citation type="submission" date="2021-03" db="EMBL/GenBank/DDBJ databases">
        <title>Genome sequencing and assembly of Tianweitania sediminis.</title>
        <authorList>
            <person name="Chhetri G."/>
        </authorList>
    </citation>
    <scope>NUCLEOTIDE SEQUENCE</scope>
    <source>
        <strain evidence="5">Z8</strain>
    </source>
</reference>
<name>A0A8J7UIK2_9HYPH</name>
<gene>
    <name evidence="5" type="ORF">J5Y06_03625</name>
</gene>
<dbReference type="RefSeq" id="WP_209333723.1">
    <property type="nucleotide sequence ID" value="NZ_JAGIYY010000001.1"/>
</dbReference>
<dbReference type="EMBL" id="JAGIYY010000001">
    <property type="protein sequence ID" value="MBP0437744.1"/>
    <property type="molecule type" value="Genomic_DNA"/>
</dbReference>
<dbReference type="SUPFAM" id="SSF51905">
    <property type="entry name" value="FAD/NAD(P)-binding domain"/>
    <property type="match status" value="1"/>
</dbReference>
<dbReference type="PANTHER" id="PTHR48105">
    <property type="entry name" value="THIOREDOXIN REDUCTASE 1-RELATED-RELATED"/>
    <property type="match status" value="1"/>
</dbReference>
<dbReference type="PRINTS" id="PR00469">
    <property type="entry name" value="PNDRDTASEII"/>
</dbReference>
<dbReference type="PRINTS" id="PR00368">
    <property type="entry name" value="FADPNR"/>
</dbReference>
<protein>
    <recommendedName>
        <fullName evidence="1">Thioredoxin reductase</fullName>
    </recommendedName>
</protein>
<keyword evidence="6" id="KW-1185">Reference proteome</keyword>
<dbReference type="GO" id="GO:0016491">
    <property type="term" value="F:oxidoreductase activity"/>
    <property type="evidence" value="ECO:0007669"/>
    <property type="project" value="UniProtKB-KW"/>
</dbReference>
<dbReference type="Pfam" id="PF07992">
    <property type="entry name" value="Pyr_redox_2"/>
    <property type="match status" value="1"/>
</dbReference>
<dbReference type="Gene3D" id="3.50.50.60">
    <property type="entry name" value="FAD/NAD(P)-binding domain"/>
    <property type="match status" value="2"/>
</dbReference>
<sequence length="296" mass="31482">MHLDAIVIGGSFAGLSAATYIARARRNVRVIDAGSPRNRFAAHSHGFLTQDGSEPEAILQAARKQVLTYPTVDFVDGRVVSAEARGDGFAIKLDDGEEVQALRLVLAYGISDDLPDLRGLAERWGRSVIHCPYCHGFEFGGKQLGVLYSSPMSAHQAHLVTDWGPTTLYLNGAELDPIMSAELTGHGVHIEPSPIAALHGKGTELSAVEMADGRVNKIDALFVAPRMRANSDLAEQLGCAMDDLPHGRIIRTDGWKATSVPGVFAAGDIARGAHSVTWASADGVSAGVALHRSLLF</sequence>
<evidence type="ECO:0000313" key="6">
    <source>
        <dbReference type="Proteomes" id="UP000666240"/>
    </source>
</evidence>
<comment type="caution">
    <text evidence="5">The sequence shown here is derived from an EMBL/GenBank/DDBJ whole genome shotgun (WGS) entry which is preliminary data.</text>
</comment>
<feature type="domain" description="FAD/NAD(P)-binding" evidence="4">
    <location>
        <begin position="4"/>
        <end position="283"/>
    </location>
</feature>
<dbReference type="InterPro" id="IPR050097">
    <property type="entry name" value="Ferredoxin-NADP_redctase_2"/>
</dbReference>
<evidence type="ECO:0000256" key="1">
    <source>
        <dbReference type="ARBA" id="ARBA00018719"/>
    </source>
</evidence>
<accession>A0A8J7UIK2</accession>
<evidence type="ECO:0000313" key="5">
    <source>
        <dbReference type="EMBL" id="MBP0437744.1"/>
    </source>
</evidence>
<organism evidence="5 6">
    <name type="scientific">Tianweitania sediminis</name>
    <dbReference type="NCBI Taxonomy" id="1502156"/>
    <lineage>
        <taxon>Bacteria</taxon>
        <taxon>Pseudomonadati</taxon>
        <taxon>Pseudomonadota</taxon>
        <taxon>Alphaproteobacteria</taxon>
        <taxon>Hyphomicrobiales</taxon>
        <taxon>Phyllobacteriaceae</taxon>
        <taxon>Tianweitania</taxon>
    </lineage>
</organism>
<evidence type="ECO:0000256" key="3">
    <source>
        <dbReference type="ARBA" id="ARBA00023002"/>
    </source>
</evidence>
<dbReference type="InterPro" id="IPR036188">
    <property type="entry name" value="FAD/NAD-bd_sf"/>
</dbReference>
<evidence type="ECO:0000259" key="4">
    <source>
        <dbReference type="Pfam" id="PF07992"/>
    </source>
</evidence>
<keyword evidence="2" id="KW-0285">Flavoprotein</keyword>
<evidence type="ECO:0000256" key="2">
    <source>
        <dbReference type="ARBA" id="ARBA00022630"/>
    </source>
</evidence>
<dbReference type="InterPro" id="IPR023753">
    <property type="entry name" value="FAD/NAD-binding_dom"/>
</dbReference>
<proteinExistence type="predicted"/>